<comment type="caution">
    <text evidence="15">The sequence shown here is derived from an EMBL/GenBank/DDBJ whole genome shotgun (WGS) entry which is preliminary data.</text>
</comment>
<keyword evidence="7 11" id="KW-0288">FMN</keyword>
<feature type="domain" description="Dihydroorotate dehydrogenase catalytic" evidence="12">
    <location>
        <begin position="75"/>
        <end position="403"/>
    </location>
</feature>
<dbReference type="PROSITE" id="PS00911">
    <property type="entry name" value="DHODEHASE_1"/>
    <property type="match status" value="1"/>
</dbReference>
<evidence type="ECO:0000256" key="11">
    <source>
        <dbReference type="RuleBase" id="RU361255"/>
    </source>
</evidence>
<dbReference type="PANTHER" id="PTHR48109">
    <property type="entry name" value="DIHYDROOROTATE DEHYDROGENASE (QUINONE), MITOCHONDRIAL-RELATED"/>
    <property type="match status" value="1"/>
</dbReference>
<evidence type="ECO:0000313" key="13">
    <source>
        <dbReference type="EMBL" id="TIB78334.1"/>
    </source>
</evidence>
<evidence type="ECO:0000256" key="8">
    <source>
        <dbReference type="ARBA" id="ARBA00023002"/>
    </source>
</evidence>
<dbReference type="EMBL" id="SPRO01000020">
    <property type="protein sequence ID" value="TIC30198.1"/>
    <property type="molecule type" value="Genomic_DNA"/>
</dbReference>
<evidence type="ECO:0000256" key="1">
    <source>
        <dbReference type="ARBA" id="ARBA00004370"/>
    </source>
</evidence>
<keyword evidence="6 11" id="KW-0285">Flavoprotein</keyword>
<dbReference type="EMBL" id="SPRW01000039">
    <property type="protein sequence ID" value="TIC63129.1"/>
    <property type="molecule type" value="Genomic_DNA"/>
</dbReference>
<evidence type="ECO:0000313" key="17">
    <source>
        <dbReference type="Proteomes" id="UP000305647"/>
    </source>
</evidence>
<evidence type="ECO:0000256" key="9">
    <source>
        <dbReference type="ARBA" id="ARBA00023136"/>
    </source>
</evidence>
<evidence type="ECO:0000313" key="19">
    <source>
        <dbReference type="Proteomes" id="UP000309601"/>
    </source>
</evidence>
<dbReference type="InterPro" id="IPR050074">
    <property type="entry name" value="DHO_dehydrogenase"/>
</dbReference>
<dbReference type="Proteomes" id="UP000309601">
    <property type="component" value="Unassembled WGS sequence"/>
</dbReference>
<dbReference type="UniPathway" id="UPA00070">
    <property type="reaction ID" value="UER00946"/>
</dbReference>
<dbReference type="Proteomes" id="UP000307169">
    <property type="component" value="Unassembled WGS sequence"/>
</dbReference>
<accession>A0A4T0R0Q2</accession>
<keyword evidence="11" id="KW-0496">Mitochondrion</keyword>
<dbReference type="EMBL" id="SPRH01000040">
    <property type="protein sequence ID" value="TIB98195.1"/>
    <property type="molecule type" value="Genomic_DNA"/>
</dbReference>
<organism evidence="15 17">
    <name type="scientific">Wallemia mellicola</name>
    <dbReference type="NCBI Taxonomy" id="1708541"/>
    <lineage>
        <taxon>Eukaryota</taxon>
        <taxon>Fungi</taxon>
        <taxon>Dikarya</taxon>
        <taxon>Basidiomycota</taxon>
        <taxon>Wallemiomycotina</taxon>
        <taxon>Wallemiomycetes</taxon>
        <taxon>Wallemiales</taxon>
        <taxon>Wallemiaceae</taxon>
        <taxon>Wallemia</taxon>
    </lineage>
</organism>
<dbReference type="GO" id="GO:0044205">
    <property type="term" value="P:'de novo' UMP biosynthetic process"/>
    <property type="evidence" value="ECO:0007669"/>
    <property type="project" value="UniProtKB-UniPathway"/>
</dbReference>
<dbReference type="PROSITE" id="PS00912">
    <property type="entry name" value="DHODEHASE_2"/>
    <property type="match status" value="1"/>
</dbReference>
<comment type="similarity">
    <text evidence="3 11">Belongs to the dihydroorotate dehydrogenase family. Type 2 subfamily.</text>
</comment>
<evidence type="ECO:0000313" key="20">
    <source>
        <dbReference type="Proteomes" id="UP000310685"/>
    </source>
</evidence>
<evidence type="ECO:0000256" key="3">
    <source>
        <dbReference type="ARBA" id="ARBA00005359"/>
    </source>
</evidence>
<dbReference type="OMA" id="IYGTDTR"/>
<dbReference type="NCBIfam" id="TIGR01036">
    <property type="entry name" value="pyrD_sub2"/>
    <property type="match status" value="1"/>
</dbReference>
<keyword evidence="9" id="KW-0472">Membrane</keyword>
<dbReference type="EMBL" id="SPRC01000027">
    <property type="protein sequence ID" value="TIB78334.1"/>
    <property type="molecule type" value="Genomic_DNA"/>
</dbReference>
<dbReference type="GO" id="GO:0006207">
    <property type="term" value="P:'de novo' pyrimidine nucleobase biosynthetic process"/>
    <property type="evidence" value="ECO:0007669"/>
    <property type="project" value="InterPro"/>
</dbReference>
<sequence>MLGALSRNKKFIKPLFYVSLGGVAFYAQDSRASIHNWLTTPLLHQLDAEDSHKLAIKLLSLGIHPKDYGNDWEGLKTTVWGKHFDNPVGLAAGFDKHAEAIDGLFDLGFGFVEVGSVTPEPQSGNDKPRMFRLEDDEAVINRYGFNSVGHLTVLARLRQRLRKFITSNADTETTNTLLQSGLFSANEATTHFGLPSSLRNGRILSLNLGKNKTTGADDVSDYVKGVKTLGPFADMLVINVSSPNTPGLRGMQRRSVLENLLSSVVDERQKLSNKLPILVKVAPDLGSDELEDVGLAAKNVGIDGVVVSNTTIDRPSSLTSENKTQVGGLSGKPLLEKSVKALKELYISTDGQVPLVGCGGISSGKDALKFAGAGASLVQLYTALGYQGVGLPRRIKDEIADELKNNGIASWQAFVGTDALADLTQRRWEKGYSAAIDTLTKEVEGLIERAKKLADVDTNSAQGIIQKGTSTAQEIQKRLV</sequence>
<dbReference type="AlphaFoldDB" id="A0A4T0R0Q2"/>
<dbReference type="GO" id="GO:0005743">
    <property type="term" value="C:mitochondrial inner membrane"/>
    <property type="evidence" value="ECO:0007669"/>
    <property type="project" value="UniProtKB-SubCell"/>
</dbReference>
<evidence type="ECO:0000313" key="16">
    <source>
        <dbReference type="EMBL" id="TIC63129.1"/>
    </source>
</evidence>
<dbReference type="Gene3D" id="3.20.20.70">
    <property type="entry name" value="Aldolase class I"/>
    <property type="match status" value="1"/>
</dbReference>
<dbReference type="GO" id="GO:0106430">
    <property type="term" value="F:dihydroorotate dehydrogenase (quinone) activity"/>
    <property type="evidence" value="ECO:0007669"/>
    <property type="project" value="UniProtKB-EC"/>
</dbReference>
<dbReference type="EC" id="1.3.5.2" evidence="4 11"/>
<gene>
    <name evidence="16" type="ORF">E3Q02_03205</name>
    <name evidence="15" type="ORF">E3Q10_02225</name>
    <name evidence="14" type="ORF">E3Q17_03080</name>
    <name evidence="13" type="ORF">E3Q22_02689</name>
</gene>
<evidence type="ECO:0000313" key="14">
    <source>
        <dbReference type="EMBL" id="TIB98195.1"/>
    </source>
</evidence>
<evidence type="ECO:0000256" key="5">
    <source>
        <dbReference type="ARBA" id="ARBA00017599"/>
    </source>
</evidence>
<keyword evidence="8 11" id="KW-0560">Oxidoreductase</keyword>
<keyword evidence="11" id="KW-0999">Mitochondrion inner membrane</keyword>
<dbReference type="PANTHER" id="PTHR48109:SF4">
    <property type="entry name" value="DIHYDROOROTATE DEHYDROGENASE (QUINONE), MITOCHONDRIAL"/>
    <property type="match status" value="1"/>
</dbReference>
<evidence type="ECO:0000313" key="18">
    <source>
        <dbReference type="Proteomes" id="UP000307169"/>
    </source>
</evidence>
<dbReference type="CDD" id="cd04738">
    <property type="entry name" value="DHOD_2_like"/>
    <property type="match status" value="1"/>
</dbReference>
<evidence type="ECO:0000256" key="6">
    <source>
        <dbReference type="ARBA" id="ARBA00022630"/>
    </source>
</evidence>
<evidence type="ECO:0000256" key="2">
    <source>
        <dbReference type="ARBA" id="ARBA00005161"/>
    </source>
</evidence>
<proteinExistence type="inferred from homology"/>
<dbReference type="InterPro" id="IPR005720">
    <property type="entry name" value="Dihydroorotate_DH_cat"/>
</dbReference>
<comment type="pathway">
    <text evidence="2 11">Pyrimidine metabolism; UMP biosynthesis via de novo pathway; orotate from (S)-dihydroorotate (quinone route): step 1/1.</text>
</comment>
<evidence type="ECO:0000256" key="10">
    <source>
        <dbReference type="ARBA" id="ARBA00048639"/>
    </source>
</evidence>
<reference evidence="17 18" key="1">
    <citation type="submission" date="2019-03" db="EMBL/GenBank/DDBJ databases">
        <title>Sequencing 25 genomes of Wallemia mellicola.</title>
        <authorList>
            <person name="Gostincar C."/>
        </authorList>
    </citation>
    <scope>NUCLEOTIDE SEQUENCE [LARGE SCALE GENOMIC DNA]</scope>
    <source>
        <strain evidence="14 18">EXF-1262</strain>
        <strain evidence="16 19">EXF-1274</strain>
        <strain evidence="13 20">EXF-6152</strain>
        <strain evidence="15 17">EXF-8738</strain>
    </source>
</reference>
<protein>
    <recommendedName>
        <fullName evidence="5 11">Dihydroorotate dehydrogenase (quinone), mitochondrial</fullName>
        <shortName evidence="11">DHOdehase</shortName>
        <ecNumber evidence="4 11">1.3.5.2</ecNumber>
    </recommendedName>
</protein>
<comment type="cofactor">
    <cofactor evidence="11">
        <name>FMN</name>
        <dbReference type="ChEBI" id="CHEBI:58210"/>
    </cofactor>
    <text evidence="11">Binds 1 FMN per subunit.</text>
</comment>
<evidence type="ECO:0000256" key="7">
    <source>
        <dbReference type="ARBA" id="ARBA00022643"/>
    </source>
</evidence>
<comment type="subcellular location">
    <subcellularLocation>
        <location evidence="1">Membrane</location>
    </subcellularLocation>
    <subcellularLocation>
        <location evidence="11">Mitochondrion inner membrane</location>
        <topology evidence="11">Single-pass membrane protein</topology>
    </subcellularLocation>
</comment>
<dbReference type="InterPro" id="IPR013785">
    <property type="entry name" value="Aldolase_TIM"/>
</dbReference>
<evidence type="ECO:0000313" key="15">
    <source>
        <dbReference type="EMBL" id="TIC30198.1"/>
    </source>
</evidence>
<name>A0A4T0R0Q2_9BASI</name>
<dbReference type="Pfam" id="PF01180">
    <property type="entry name" value="DHO_dh"/>
    <property type="match status" value="1"/>
</dbReference>
<dbReference type="Proteomes" id="UP000310685">
    <property type="component" value="Unassembled WGS sequence"/>
</dbReference>
<dbReference type="SUPFAM" id="SSF51395">
    <property type="entry name" value="FMN-linked oxidoreductases"/>
    <property type="match status" value="1"/>
</dbReference>
<comment type="catalytic activity">
    <reaction evidence="10 11">
        <text>(S)-dihydroorotate + a quinone = orotate + a quinol</text>
        <dbReference type="Rhea" id="RHEA:30187"/>
        <dbReference type="ChEBI" id="CHEBI:24646"/>
        <dbReference type="ChEBI" id="CHEBI:30839"/>
        <dbReference type="ChEBI" id="CHEBI:30864"/>
        <dbReference type="ChEBI" id="CHEBI:132124"/>
        <dbReference type="EC" id="1.3.5.2"/>
    </reaction>
</comment>
<dbReference type="Proteomes" id="UP000305647">
    <property type="component" value="Unassembled WGS sequence"/>
</dbReference>
<dbReference type="InterPro" id="IPR005719">
    <property type="entry name" value="Dihydroorotate_DH_2"/>
</dbReference>
<evidence type="ECO:0000259" key="12">
    <source>
        <dbReference type="Pfam" id="PF01180"/>
    </source>
</evidence>
<evidence type="ECO:0000256" key="4">
    <source>
        <dbReference type="ARBA" id="ARBA00012791"/>
    </source>
</evidence>
<dbReference type="InterPro" id="IPR001295">
    <property type="entry name" value="Dihydroorotate_DH_CS"/>
</dbReference>